<dbReference type="AlphaFoldDB" id="A0A4S3PQH8"/>
<dbReference type="Proteomes" id="UP000306477">
    <property type="component" value="Unassembled WGS sequence"/>
</dbReference>
<dbReference type="PROSITE" id="PS50022">
    <property type="entry name" value="FA58C_3"/>
    <property type="match status" value="1"/>
</dbReference>
<gene>
    <name evidence="3" type="ORF">E1I69_12915</name>
</gene>
<accession>A0A4S3PQH8</accession>
<dbReference type="InterPro" id="IPR008979">
    <property type="entry name" value="Galactose-bd-like_sf"/>
</dbReference>
<dbReference type="EMBL" id="SLUB01000022">
    <property type="protein sequence ID" value="THE11911.1"/>
    <property type="molecule type" value="Genomic_DNA"/>
</dbReference>
<evidence type="ECO:0000256" key="1">
    <source>
        <dbReference type="SAM" id="Phobius"/>
    </source>
</evidence>
<sequence length="803" mass="90438">MWLKFQKELRNALVFAVIISLVMIVVPQKKLLANELERSLGDISLVPLDDRQFNVYTPEKIAEIGGFHVNTPKIDLLGKYFTPGNSKAIGEWWIDNASKTSSSVVAIPMLAYGGLINSRYEEISLENAKENLNVLKEFKKQNPDKKLYAYDTLTRLTISPTRDYPGNFAGEIREWAILKDKIENLGMNEPELIQRYEELNTTIPGELIKDYLKTRERNFSINNLMIDWVNEGIIDYLIIGQDDAEPHGLHRPEHAALEKRIHNLNLEDKIDILPGADVVGALLITKLMMEKIDVHPKVYVEYSRIHGDDWIAPYQNIPYSQLIKNYITILGGTIVSEPNEADILLMANSAGAEEINTFADKIYEYIGKGYNVTVGDDARAGVADSELIDLLSKRIKFSDLYGYSGWNIGVSITQSFARFGLLESITNGKLNILESSSVAHLELLLEALAHEDAYRNFVRDDTKKFAESFGEDPQNIINNFEEVNQFAVSKTMPLANEWFKNHFLNQQIKLGGNENIIGTVTGLSEWDMFLPWNRYQELAAFPELALTLSPTHKNVLVRNTPMPFSSVASLGNKTQKVSVLVTNEHTLPIKGEVILELPEDWSATLDEGDFSLDPNESTMISFIVNIPSDVTPEQTYQLLSNVNYNLIRGNGQAHGQSQKTSTNTFYITPKHINHALETNGGVATASSQFSTYKANFAIDGNATNVRSRWISAKADINWLQVNFPEKKATNNVKIIGYNGYELNDYKVQALQNGSWIDVVSVSGNIEATTEHVFETIETDAVRLLITKTRDGMARIYEFEVYKK</sequence>
<comment type="caution">
    <text evidence="3">The sequence shown here is derived from an EMBL/GenBank/DDBJ whole genome shotgun (WGS) entry which is preliminary data.</text>
</comment>
<dbReference type="RefSeq" id="WP_136380015.1">
    <property type="nucleotide sequence ID" value="NZ_SLUB01000022.1"/>
</dbReference>
<dbReference type="SUPFAM" id="SSF49785">
    <property type="entry name" value="Galactose-binding domain-like"/>
    <property type="match status" value="1"/>
</dbReference>
<protein>
    <submittedName>
        <fullName evidence="3">DUF4127 family protein</fullName>
    </submittedName>
</protein>
<dbReference type="InterPro" id="IPR000421">
    <property type="entry name" value="FA58C"/>
</dbReference>
<dbReference type="Pfam" id="PF13552">
    <property type="entry name" value="DUF4127"/>
    <property type="match status" value="1"/>
</dbReference>
<name>A0A4S3PQH8_9BACI</name>
<organism evidence="3 4">
    <name type="scientific">Bacillus timonensis</name>
    <dbReference type="NCBI Taxonomy" id="1033734"/>
    <lineage>
        <taxon>Bacteria</taxon>
        <taxon>Bacillati</taxon>
        <taxon>Bacillota</taxon>
        <taxon>Bacilli</taxon>
        <taxon>Bacillales</taxon>
        <taxon>Bacillaceae</taxon>
        <taxon>Bacillus</taxon>
    </lineage>
</organism>
<dbReference type="Pfam" id="PF00754">
    <property type="entry name" value="F5_F8_type_C"/>
    <property type="match status" value="1"/>
</dbReference>
<keyword evidence="1" id="KW-0812">Transmembrane</keyword>
<dbReference type="Gene3D" id="2.60.120.260">
    <property type="entry name" value="Galactose-binding domain-like"/>
    <property type="match status" value="1"/>
</dbReference>
<keyword evidence="1" id="KW-1133">Transmembrane helix</keyword>
<evidence type="ECO:0000313" key="3">
    <source>
        <dbReference type="EMBL" id="THE11911.1"/>
    </source>
</evidence>
<evidence type="ECO:0000313" key="4">
    <source>
        <dbReference type="Proteomes" id="UP000306477"/>
    </source>
</evidence>
<keyword evidence="1" id="KW-0472">Membrane</keyword>
<feature type="domain" description="F5/8 type C" evidence="2">
    <location>
        <begin position="660"/>
        <end position="803"/>
    </location>
</feature>
<reference evidence="3 4" key="1">
    <citation type="journal article" date="2019" name="Indoor Air">
        <title>Impacts of indoor surface finishes on bacterial viability.</title>
        <authorList>
            <person name="Hu J."/>
            <person name="Maamar S.B."/>
            <person name="Glawe A.J."/>
            <person name="Gottel N."/>
            <person name="Gilbert J.A."/>
            <person name="Hartmann E.M."/>
        </authorList>
    </citation>
    <scope>NUCLEOTIDE SEQUENCE [LARGE SCALE GENOMIC DNA]</scope>
    <source>
        <strain evidence="3 4">AF060A6</strain>
    </source>
</reference>
<evidence type="ECO:0000259" key="2">
    <source>
        <dbReference type="PROSITE" id="PS50022"/>
    </source>
</evidence>
<proteinExistence type="predicted"/>
<dbReference type="InterPro" id="IPR025394">
    <property type="entry name" value="DUF4127"/>
</dbReference>
<keyword evidence="4" id="KW-1185">Reference proteome</keyword>
<dbReference type="OrthoDB" id="9789552at2"/>
<feature type="transmembrane region" description="Helical" evidence="1">
    <location>
        <begin position="12"/>
        <end position="28"/>
    </location>
</feature>